<proteinExistence type="predicted"/>
<dbReference type="AlphaFoldDB" id="A0A9W4UBQ8"/>
<reference evidence="2" key="1">
    <citation type="submission" date="2023-01" db="EMBL/GenBank/DDBJ databases">
        <authorList>
            <person name="Van Ghelder C."/>
            <person name="Rancurel C."/>
        </authorList>
    </citation>
    <scope>NUCLEOTIDE SEQUENCE</scope>
    <source>
        <strain evidence="2">CNCM I-4278</strain>
    </source>
</reference>
<feature type="domain" description="F-box" evidence="1">
    <location>
        <begin position="1"/>
        <end position="48"/>
    </location>
</feature>
<name>A0A9W4UBQ8_9PLEO</name>
<evidence type="ECO:0000313" key="2">
    <source>
        <dbReference type="EMBL" id="CAI6332056.1"/>
    </source>
</evidence>
<protein>
    <recommendedName>
        <fullName evidence="1">F-box domain-containing protein</fullName>
    </recommendedName>
</protein>
<dbReference type="EMBL" id="CAOQHR010000003">
    <property type="protein sequence ID" value="CAI6332056.1"/>
    <property type="molecule type" value="Genomic_DNA"/>
</dbReference>
<dbReference type="CDD" id="cd09917">
    <property type="entry name" value="F-box_SF"/>
    <property type="match status" value="1"/>
</dbReference>
<comment type="caution">
    <text evidence="2">The sequence shown here is derived from an EMBL/GenBank/DDBJ whole genome shotgun (WGS) entry which is preliminary data.</text>
</comment>
<dbReference type="InterPro" id="IPR036047">
    <property type="entry name" value="F-box-like_dom_sf"/>
</dbReference>
<dbReference type="Proteomes" id="UP001152607">
    <property type="component" value="Unassembled WGS sequence"/>
</dbReference>
<evidence type="ECO:0000259" key="1">
    <source>
        <dbReference type="PROSITE" id="PS50181"/>
    </source>
</evidence>
<dbReference type="Pfam" id="PF00646">
    <property type="entry name" value="F-box"/>
    <property type="match status" value="1"/>
</dbReference>
<dbReference type="OrthoDB" id="3226064at2759"/>
<sequence length="452" mass="51309">MVELLDLYYDVLIRILEEVDPVDLASCAQTSRSFYNFIRTNSRLFKTHYLKQFDDPRWKPAAAEPEWIVELQKVVRLQKIMESGNLDVKSENFEFVNVLTSSLIASAALQEHDGESRNVCELRKLLAIPGNLDAFLCKSSLYAQGGTSTQKAASTEEYRQLSAKLHCYYGIPNTAMGRRALSTHPYARARVYDLRKYTDQTRWGPFLADGSLRVDWEMIEVIMIVIGYNSSMSCRRFMTRYRLPWSEPFEGVIHDPTKKQLPLKQPPSLGIPKTLDFPLRYYDPYGVSGVWSRIVCFLDYSDLYTFNFSDEAMLLPLSEPRAPLTTEEAIRHILMCLRVDSIDEPGPDDHPSYPVVNFSGTSYAMDASWDPHASSKIRGSARMTKHGDVRWGTISVFHGEERWASDGIQVGGIGSSRGVIGTWFDKDFDLHGPAGPTGMYFAILMSLLVHIH</sequence>
<keyword evidence="3" id="KW-1185">Reference proteome</keyword>
<organism evidence="2 3">
    <name type="scientific">Periconia digitata</name>
    <dbReference type="NCBI Taxonomy" id="1303443"/>
    <lineage>
        <taxon>Eukaryota</taxon>
        <taxon>Fungi</taxon>
        <taxon>Dikarya</taxon>
        <taxon>Ascomycota</taxon>
        <taxon>Pezizomycotina</taxon>
        <taxon>Dothideomycetes</taxon>
        <taxon>Pleosporomycetidae</taxon>
        <taxon>Pleosporales</taxon>
        <taxon>Massarineae</taxon>
        <taxon>Periconiaceae</taxon>
        <taxon>Periconia</taxon>
    </lineage>
</organism>
<accession>A0A9W4UBQ8</accession>
<gene>
    <name evidence="2" type="ORF">PDIGIT_LOCUS5085</name>
</gene>
<dbReference type="SUPFAM" id="SSF81383">
    <property type="entry name" value="F-box domain"/>
    <property type="match status" value="1"/>
</dbReference>
<dbReference type="InterPro" id="IPR001810">
    <property type="entry name" value="F-box_dom"/>
</dbReference>
<dbReference type="Gene3D" id="1.20.1280.50">
    <property type="match status" value="1"/>
</dbReference>
<evidence type="ECO:0000313" key="3">
    <source>
        <dbReference type="Proteomes" id="UP001152607"/>
    </source>
</evidence>
<dbReference type="SMART" id="SM00256">
    <property type="entry name" value="FBOX"/>
    <property type="match status" value="1"/>
</dbReference>
<dbReference type="PROSITE" id="PS50181">
    <property type="entry name" value="FBOX"/>
    <property type="match status" value="1"/>
</dbReference>